<dbReference type="KEGG" id="atq:GH723_07410"/>
<gene>
    <name evidence="1" type="ORF">GH723_07410</name>
</gene>
<keyword evidence="2" id="KW-1185">Reference proteome</keyword>
<name>A0A5Q2RM60_9ACTN</name>
<accession>A0A5Q2RM60</accession>
<proteinExistence type="predicted"/>
<evidence type="ECO:0000313" key="1">
    <source>
        <dbReference type="EMBL" id="QGG94950.1"/>
    </source>
</evidence>
<dbReference type="Proteomes" id="UP000334019">
    <property type="component" value="Chromosome"/>
</dbReference>
<dbReference type="EMBL" id="CP045851">
    <property type="protein sequence ID" value="QGG94950.1"/>
    <property type="molecule type" value="Genomic_DNA"/>
</dbReference>
<dbReference type="AlphaFoldDB" id="A0A5Q2RM60"/>
<protein>
    <recommendedName>
        <fullName evidence="3">Knr4/Smi1-like domain-containing protein</fullName>
    </recommendedName>
</protein>
<evidence type="ECO:0008006" key="3">
    <source>
        <dbReference type="Google" id="ProtNLM"/>
    </source>
</evidence>
<evidence type="ECO:0000313" key="2">
    <source>
        <dbReference type="Proteomes" id="UP000334019"/>
    </source>
</evidence>
<organism evidence="1 2">
    <name type="scientific">Actinomarinicola tropica</name>
    <dbReference type="NCBI Taxonomy" id="2789776"/>
    <lineage>
        <taxon>Bacteria</taxon>
        <taxon>Bacillati</taxon>
        <taxon>Actinomycetota</taxon>
        <taxon>Acidimicrobiia</taxon>
        <taxon>Acidimicrobiales</taxon>
        <taxon>Iamiaceae</taxon>
        <taxon>Actinomarinicola</taxon>
    </lineage>
</organism>
<reference evidence="1 2" key="1">
    <citation type="submission" date="2019-11" db="EMBL/GenBank/DDBJ databases">
        <authorList>
            <person name="He Y."/>
        </authorList>
    </citation>
    <scope>NUCLEOTIDE SEQUENCE [LARGE SCALE GENOMIC DNA]</scope>
    <source>
        <strain evidence="1 2">SCSIO 58843</strain>
    </source>
</reference>
<sequence>MALADALDRFAAVWDSHGVVATAHLAAAASPSEVRDIVGSLGYEVADEVVTWFSWRGGVAHVNRRVGPAFEPVGAHETLPVRTMNLELFNSLRDEGDLPPEAVWRPSWVPVVHFLHGGYLAADLAAGDPTTATVWRHDDVTPLPYQVAPSLETMVDGWIELIAGGFWLPQPENSAWGLGRYPLPEHLAGLSA</sequence>
<dbReference type="RefSeq" id="WP_153759058.1">
    <property type="nucleotide sequence ID" value="NZ_CP045851.1"/>
</dbReference>